<dbReference type="Gene3D" id="3.30.1330.40">
    <property type="entry name" value="RutC-like"/>
    <property type="match status" value="1"/>
</dbReference>
<dbReference type="PANTHER" id="PTHR11803:SF42">
    <property type="entry name" value="MMF1"/>
    <property type="match status" value="1"/>
</dbReference>
<evidence type="ECO:0000313" key="2">
    <source>
        <dbReference type="EMBL" id="KAL2274299.1"/>
    </source>
</evidence>
<accession>A0ABR4DVB0</accession>
<evidence type="ECO:0000313" key="3">
    <source>
        <dbReference type="Proteomes" id="UP001600888"/>
    </source>
</evidence>
<dbReference type="Proteomes" id="UP001600888">
    <property type="component" value="Unassembled WGS sequence"/>
</dbReference>
<sequence length="333" mass="36685">MSSTRANAGSFASRYARRPVLSSTLSCFPFLLFSPSLMFLCVLVVFRHQSWAVSRWSAAALLLRPFTASIAAHSAVRAKRPSRVSSSPRLLVWHCCPVGTWIECLGDPGRYRIAIEDERSATGTSGHKCRGIDIPRPAERRQYQDALPPPDNSSEATVLTLYWTSKSLVSPSTLTFLQAHSPCSTTKMSKIESVLTDKAPKPLPQLSQAIKYNGLVYCSGNIGLDPATFTAVGGTVKDRTRQALKNLEAVLEAAGSGKTNVLKVNIFITTMDDFATMNEAYDEFFSFEPKPVSQISTKRMRITLMRFNCRPGLVLLSSNSHSTLMLRLSAQRI</sequence>
<keyword evidence="1" id="KW-1133">Transmembrane helix</keyword>
<feature type="transmembrane region" description="Helical" evidence="1">
    <location>
        <begin position="20"/>
        <end position="46"/>
    </location>
</feature>
<proteinExistence type="predicted"/>
<dbReference type="SUPFAM" id="SSF55298">
    <property type="entry name" value="YjgF-like"/>
    <property type="match status" value="1"/>
</dbReference>
<protein>
    <submittedName>
        <fullName evidence="2">Uncharacterized protein</fullName>
    </submittedName>
</protein>
<keyword evidence="3" id="KW-1185">Reference proteome</keyword>
<dbReference type="InterPro" id="IPR035959">
    <property type="entry name" value="RutC-like_sf"/>
</dbReference>
<dbReference type="CDD" id="cd00448">
    <property type="entry name" value="YjgF_YER057c_UK114_family"/>
    <property type="match status" value="1"/>
</dbReference>
<dbReference type="PANTHER" id="PTHR11803">
    <property type="entry name" value="2-IMINOBUTANOATE/2-IMINOPROPANOATE DEAMINASE RIDA"/>
    <property type="match status" value="1"/>
</dbReference>
<keyword evidence="1" id="KW-0812">Transmembrane</keyword>
<evidence type="ECO:0000256" key="1">
    <source>
        <dbReference type="SAM" id="Phobius"/>
    </source>
</evidence>
<reference evidence="2 3" key="1">
    <citation type="submission" date="2024-03" db="EMBL/GenBank/DDBJ databases">
        <title>A high-quality draft genome sequence of Diaporthe vaccinii, a causative agent of upright dieback and viscid rot disease in cranberry plants.</title>
        <authorList>
            <person name="Sarrasin M."/>
            <person name="Lang B.F."/>
            <person name="Burger G."/>
        </authorList>
    </citation>
    <scope>NUCLEOTIDE SEQUENCE [LARGE SCALE GENOMIC DNA]</scope>
    <source>
        <strain evidence="2 3">IS7</strain>
    </source>
</reference>
<comment type="caution">
    <text evidence="2">The sequence shown here is derived from an EMBL/GenBank/DDBJ whole genome shotgun (WGS) entry which is preliminary data.</text>
</comment>
<dbReference type="Pfam" id="PF01042">
    <property type="entry name" value="Ribonuc_L-PSP"/>
    <property type="match status" value="1"/>
</dbReference>
<keyword evidence="1" id="KW-0472">Membrane</keyword>
<gene>
    <name evidence="2" type="ORF">FJTKL_03291</name>
</gene>
<name>A0ABR4DVB0_9PEZI</name>
<dbReference type="EMBL" id="JBAWTH010000159">
    <property type="protein sequence ID" value="KAL2274299.1"/>
    <property type="molecule type" value="Genomic_DNA"/>
</dbReference>
<organism evidence="2 3">
    <name type="scientific">Diaporthe vaccinii</name>
    <dbReference type="NCBI Taxonomy" id="105482"/>
    <lineage>
        <taxon>Eukaryota</taxon>
        <taxon>Fungi</taxon>
        <taxon>Dikarya</taxon>
        <taxon>Ascomycota</taxon>
        <taxon>Pezizomycotina</taxon>
        <taxon>Sordariomycetes</taxon>
        <taxon>Sordariomycetidae</taxon>
        <taxon>Diaporthales</taxon>
        <taxon>Diaporthaceae</taxon>
        <taxon>Diaporthe</taxon>
        <taxon>Diaporthe eres species complex</taxon>
    </lineage>
</organism>
<dbReference type="InterPro" id="IPR006175">
    <property type="entry name" value="YjgF/YER057c/UK114"/>
</dbReference>